<dbReference type="Proteomes" id="UP000004277">
    <property type="component" value="Unassembled WGS sequence"/>
</dbReference>
<reference evidence="1" key="1">
    <citation type="submission" date="2019-05" db="EMBL/GenBank/DDBJ databases">
        <title>Revised genome assembly of Burkholderiaceae (previously Ralstonia) sp. PBA.</title>
        <authorList>
            <person name="Gan H.M."/>
        </authorList>
    </citation>
    <scope>NUCLEOTIDE SEQUENCE</scope>
    <source>
        <strain evidence="1">PBA</strain>
    </source>
</reference>
<gene>
    <name evidence="1" type="ORF">MW7_004595</name>
</gene>
<name>A0ACD3SS38_9BURK</name>
<evidence type="ECO:0000313" key="1">
    <source>
        <dbReference type="EMBL" id="TMS59016.1"/>
    </source>
</evidence>
<keyword evidence="2" id="KW-1185">Reference proteome</keyword>
<proteinExistence type="predicted"/>
<protein>
    <submittedName>
        <fullName evidence="1">Uncharacterized protein</fullName>
    </submittedName>
</protein>
<evidence type="ECO:0000313" key="2">
    <source>
        <dbReference type="Proteomes" id="UP000004277"/>
    </source>
</evidence>
<dbReference type="EMBL" id="AKCV02000014">
    <property type="protein sequence ID" value="TMS59016.1"/>
    <property type="molecule type" value="Genomic_DNA"/>
</dbReference>
<sequence>MACGGGGGGGSGSGSSASLSGEAGNLHDLSGQVRFSTTAPQAGEMLEIRGAGLEPIALLDIAGIRLSPEKRRDANGETVLRVTMPRLMLAENQPVNVVGYGGDGQAMKLSNSTFAWCPIGIDRLSSATASPGMAVELSGACLDRATQVRWGGMDIPILRRSARGVVIAINATQSASYRVELRTASGFALNGPTLDFNAGLAPGLRIDPMIGQVNLLPAASPMLRLIPGKTAMVMARISRPYGVSVSRASARVELLDTLGTRFATYPLQGDDAFPDVPGADNAMENNYFAVIPPGQVANIRTVRIVAEDSASNLTQSVSFQPPVAPGTSFRLHLVPIARPGGAPAPLPNPNRVQAVLSAMFPVSRIEVVAHAPVTFSGSSDAFSQKDLFDLTALRAQEGAQSYEFYFGVQPEPRNAGLAYVGGTTATGFHTWPTNTSTAGLFGGADAALITELIAHEVAHNFGRTHTFEDSSYPYANGRLGTYAGLSLFQNSPAALPGSQWYDVMSYSAPKWFSDYSAYGVQRDAELRAIRLPTASALAGLRSDSTLQAVVAPLRLLEISGDPASGNVSLHSTLDHTVDTLAAQPVTDALRSGVSQSLWIRIGLADGSTQWFVPTLRSVSDGDAQALTASLHLPAAMQIASVALVRDGSVVRSWPQTGDTASTAPTAMLQESAGRITVRWDPQYRLSLVHLSARGVRTALAVNLTGGQVTLNAPQEAGGSWMWSLTDGLALHQGSQSRTAGI</sequence>
<organism evidence="1 2">
    <name type="scientific">Imbroritus primus</name>
    <dbReference type="NCBI Taxonomy" id="3058603"/>
    <lineage>
        <taxon>Bacteria</taxon>
        <taxon>Pseudomonadati</taxon>
        <taxon>Pseudomonadota</taxon>
        <taxon>Betaproteobacteria</taxon>
        <taxon>Burkholderiales</taxon>
        <taxon>Burkholderiaceae</taxon>
        <taxon>Imbroritus</taxon>
    </lineage>
</organism>
<accession>A0ACD3SS38</accession>
<comment type="caution">
    <text evidence="1">The sequence shown here is derived from an EMBL/GenBank/DDBJ whole genome shotgun (WGS) entry which is preliminary data.</text>
</comment>